<name>A0A5A7QGR1_STRAF</name>
<evidence type="ECO:0000313" key="2">
    <source>
        <dbReference type="Proteomes" id="UP000325081"/>
    </source>
</evidence>
<dbReference type="EMBL" id="BKCP01006848">
    <property type="protein sequence ID" value="GER44082.1"/>
    <property type="molecule type" value="Genomic_DNA"/>
</dbReference>
<accession>A0A5A7QGR1</accession>
<comment type="caution">
    <text evidence="1">The sequence shown here is derived from an EMBL/GenBank/DDBJ whole genome shotgun (WGS) entry which is preliminary data.</text>
</comment>
<keyword evidence="2" id="KW-1185">Reference proteome</keyword>
<dbReference type="GO" id="GO:0008483">
    <property type="term" value="F:transaminase activity"/>
    <property type="evidence" value="ECO:0007669"/>
    <property type="project" value="UniProtKB-KW"/>
</dbReference>
<organism evidence="1 2">
    <name type="scientific">Striga asiatica</name>
    <name type="common">Asiatic witchweed</name>
    <name type="synonym">Buchnera asiatica</name>
    <dbReference type="NCBI Taxonomy" id="4170"/>
    <lineage>
        <taxon>Eukaryota</taxon>
        <taxon>Viridiplantae</taxon>
        <taxon>Streptophyta</taxon>
        <taxon>Embryophyta</taxon>
        <taxon>Tracheophyta</taxon>
        <taxon>Spermatophyta</taxon>
        <taxon>Magnoliopsida</taxon>
        <taxon>eudicotyledons</taxon>
        <taxon>Gunneridae</taxon>
        <taxon>Pentapetalae</taxon>
        <taxon>asterids</taxon>
        <taxon>lamiids</taxon>
        <taxon>Lamiales</taxon>
        <taxon>Orobanchaceae</taxon>
        <taxon>Buchnereae</taxon>
        <taxon>Striga</taxon>
    </lineage>
</organism>
<proteinExistence type="predicted"/>
<keyword evidence="1" id="KW-0808">Transferase</keyword>
<protein>
    <submittedName>
        <fullName evidence="1">Acetylornithine aminotransferase</fullName>
    </submittedName>
</protein>
<gene>
    <name evidence="1" type="ORF">STAS_20974</name>
</gene>
<reference evidence="2" key="1">
    <citation type="journal article" date="2019" name="Curr. Biol.">
        <title>Genome Sequence of Striga asiatica Provides Insight into the Evolution of Plant Parasitism.</title>
        <authorList>
            <person name="Yoshida S."/>
            <person name="Kim S."/>
            <person name="Wafula E.K."/>
            <person name="Tanskanen J."/>
            <person name="Kim Y.M."/>
            <person name="Honaas L."/>
            <person name="Yang Z."/>
            <person name="Spallek T."/>
            <person name="Conn C.E."/>
            <person name="Ichihashi Y."/>
            <person name="Cheong K."/>
            <person name="Cui S."/>
            <person name="Der J.P."/>
            <person name="Gundlach H."/>
            <person name="Jiao Y."/>
            <person name="Hori C."/>
            <person name="Ishida J.K."/>
            <person name="Kasahara H."/>
            <person name="Kiba T."/>
            <person name="Kim M.S."/>
            <person name="Koo N."/>
            <person name="Laohavisit A."/>
            <person name="Lee Y.H."/>
            <person name="Lumba S."/>
            <person name="McCourt P."/>
            <person name="Mortimer J.C."/>
            <person name="Mutuku J.M."/>
            <person name="Nomura T."/>
            <person name="Sasaki-Sekimoto Y."/>
            <person name="Seto Y."/>
            <person name="Wang Y."/>
            <person name="Wakatake T."/>
            <person name="Sakakibara H."/>
            <person name="Demura T."/>
            <person name="Yamaguchi S."/>
            <person name="Yoneyama K."/>
            <person name="Manabe R.I."/>
            <person name="Nelson D.C."/>
            <person name="Schulman A.H."/>
            <person name="Timko M.P."/>
            <person name="dePamphilis C.W."/>
            <person name="Choi D."/>
            <person name="Shirasu K."/>
        </authorList>
    </citation>
    <scope>NUCLEOTIDE SEQUENCE [LARGE SCALE GENOMIC DNA]</scope>
    <source>
        <strain evidence="2">cv. UVA1</strain>
    </source>
</reference>
<dbReference type="Proteomes" id="UP000325081">
    <property type="component" value="Unassembled WGS sequence"/>
</dbReference>
<sequence length="113" mass="12106">MLVDEIRGSFACHEPNANRRCAATTAHRKARSFGLREVSLRSFDADGQGPRSYVVASHLEGANGPAHAALLVAGEPGNAIYQLGAGSVTHGWRRGMLPMWAVGVDVIRVTRLL</sequence>
<evidence type="ECO:0000313" key="1">
    <source>
        <dbReference type="EMBL" id="GER44082.1"/>
    </source>
</evidence>
<dbReference type="AlphaFoldDB" id="A0A5A7QGR1"/>
<keyword evidence="1" id="KW-0032">Aminotransferase</keyword>